<dbReference type="Proteomes" id="UP000807342">
    <property type="component" value="Unassembled WGS sequence"/>
</dbReference>
<dbReference type="GO" id="GO:0046872">
    <property type="term" value="F:metal ion binding"/>
    <property type="evidence" value="ECO:0007669"/>
    <property type="project" value="UniProtKB-KW"/>
</dbReference>
<dbReference type="PANTHER" id="PTHR10060:SF15">
    <property type="entry name" value="DEOXYRIBONUCLEASE TATDN1"/>
    <property type="match status" value="1"/>
</dbReference>
<dbReference type="Gene3D" id="3.20.20.140">
    <property type="entry name" value="Metal-dependent hydrolases"/>
    <property type="match status" value="1"/>
</dbReference>
<evidence type="ECO:0000256" key="1">
    <source>
        <dbReference type="ARBA" id="ARBA00009275"/>
    </source>
</evidence>
<proteinExistence type="inferred from homology"/>
<dbReference type="Pfam" id="PF01026">
    <property type="entry name" value="TatD_DNase"/>
    <property type="match status" value="1"/>
</dbReference>
<comment type="caution">
    <text evidence="5">The sequence shown here is derived from an EMBL/GenBank/DDBJ whole genome shotgun (WGS) entry which is preliminary data.</text>
</comment>
<evidence type="ECO:0000313" key="6">
    <source>
        <dbReference type="Proteomes" id="UP000807342"/>
    </source>
</evidence>
<dbReference type="EMBL" id="MU151058">
    <property type="protein sequence ID" value="KAF9453874.1"/>
    <property type="molecule type" value="Genomic_DNA"/>
</dbReference>
<comment type="similarity">
    <text evidence="1">Belongs to the metallo-dependent hydrolases superfamily. TatD-type hydrolase family.</text>
</comment>
<protein>
    <recommendedName>
        <fullName evidence="7">Mg-dependent DNase</fullName>
    </recommendedName>
</protein>
<evidence type="ECO:0000313" key="5">
    <source>
        <dbReference type="EMBL" id="KAF9453874.1"/>
    </source>
</evidence>
<sequence length="386" mass="43346">MQRISPNWTLNAGMRVMFLRPTGLRPLRFFSSSHMPVTIVPNTSANNPVALERLRFIVNLTDPVFRGVYHGKRKHEDDFEEMKRRSRDAGIKSLIITGTSLRESRHAVELAKEHGFYATVGCHPTRTTDFEKHKSGPEGYLKSLEDLISANLTGPGRVVAIGELGLDYDRTHHAPINIQKEYFRMQLSLVKKYHLPMFLHSRAAHADFVQILTEEGFGNNGGRNVGGAGGVVHSFTGTVEEAQDYMNMGFHIGLNGCSLKTPGNLQAALSILPQWIMFETDAPWCSLTSTHASKPHLDELPSKYRSVFFPSGTKPDRFVMGKPVKSRNEPITIGGIAWVVYCLHQKAREEGLAKGEQMIDMPYWKIVQKAYKNTIELFQLPELVDA</sequence>
<keyword evidence="6" id="KW-1185">Reference proteome</keyword>
<accession>A0A9P5XN40</accession>
<dbReference type="AlphaFoldDB" id="A0A9P5XN40"/>
<dbReference type="InterPro" id="IPR001130">
    <property type="entry name" value="TatD-like"/>
</dbReference>
<organism evidence="5 6">
    <name type="scientific">Macrolepiota fuliginosa MF-IS2</name>
    <dbReference type="NCBI Taxonomy" id="1400762"/>
    <lineage>
        <taxon>Eukaryota</taxon>
        <taxon>Fungi</taxon>
        <taxon>Dikarya</taxon>
        <taxon>Basidiomycota</taxon>
        <taxon>Agaricomycotina</taxon>
        <taxon>Agaricomycetes</taxon>
        <taxon>Agaricomycetidae</taxon>
        <taxon>Agaricales</taxon>
        <taxon>Agaricineae</taxon>
        <taxon>Agaricaceae</taxon>
        <taxon>Macrolepiota</taxon>
    </lineage>
</organism>
<evidence type="ECO:0008006" key="7">
    <source>
        <dbReference type="Google" id="ProtNLM"/>
    </source>
</evidence>
<dbReference type="InterPro" id="IPR032466">
    <property type="entry name" value="Metal_Hydrolase"/>
</dbReference>
<evidence type="ECO:0000256" key="4">
    <source>
        <dbReference type="ARBA" id="ARBA00022801"/>
    </source>
</evidence>
<keyword evidence="3" id="KW-0479">Metal-binding</keyword>
<dbReference type="GO" id="GO:0005829">
    <property type="term" value="C:cytosol"/>
    <property type="evidence" value="ECO:0007669"/>
    <property type="project" value="TreeGrafter"/>
</dbReference>
<dbReference type="PANTHER" id="PTHR10060">
    <property type="entry name" value="TATD FAMILY DEOXYRIBONUCLEASE"/>
    <property type="match status" value="1"/>
</dbReference>
<evidence type="ECO:0000256" key="3">
    <source>
        <dbReference type="ARBA" id="ARBA00022723"/>
    </source>
</evidence>
<name>A0A9P5XN40_9AGAR</name>
<evidence type="ECO:0000256" key="2">
    <source>
        <dbReference type="ARBA" id="ARBA00022722"/>
    </source>
</evidence>
<keyword evidence="2" id="KW-0540">Nuclease</keyword>
<dbReference type="GO" id="GO:0008296">
    <property type="term" value="F:3'-5'-DNA exonuclease activity"/>
    <property type="evidence" value="ECO:0007669"/>
    <property type="project" value="TreeGrafter"/>
</dbReference>
<dbReference type="OrthoDB" id="6079689at2759"/>
<gene>
    <name evidence="5" type="ORF">P691DRAFT_853750</name>
</gene>
<dbReference type="CDD" id="cd01310">
    <property type="entry name" value="TatD_DNAse"/>
    <property type="match status" value="1"/>
</dbReference>
<reference evidence="5" key="1">
    <citation type="submission" date="2020-11" db="EMBL/GenBank/DDBJ databases">
        <authorList>
            <consortium name="DOE Joint Genome Institute"/>
            <person name="Ahrendt S."/>
            <person name="Riley R."/>
            <person name="Andreopoulos W."/>
            <person name="Labutti K."/>
            <person name="Pangilinan J."/>
            <person name="Ruiz-Duenas F.J."/>
            <person name="Barrasa J.M."/>
            <person name="Sanchez-Garcia M."/>
            <person name="Camarero S."/>
            <person name="Miyauchi S."/>
            <person name="Serrano A."/>
            <person name="Linde D."/>
            <person name="Babiker R."/>
            <person name="Drula E."/>
            <person name="Ayuso-Fernandez I."/>
            <person name="Pacheco R."/>
            <person name="Padilla G."/>
            <person name="Ferreira P."/>
            <person name="Barriuso J."/>
            <person name="Kellner H."/>
            <person name="Castanera R."/>
            <person name="Alfaro M."/>
            <person name="Ramirez L."/>
            <person name="Pisabarro A.G."/>
            <person name="Kuo A."/>
            <person name="Tritt A."/>
            <person name="Lipzen A."/>
            <person name="He G."/>
            <person name="Yan M."/>
            <person name="Ng V."/>
            <person name="Cullen D."/>
            <person name="Martin F."/>
            <person name="Rosso M.-N."/>
            <person name="Henrissat B."/>
            <person name="Hibbett D."/>
            <person name="Martinez A.T."/>
            <person name="Grigoriev I.V."/>
        </authorList>
    </citation>
    <scope>NUCLEOTIDE SEQUENCE</scope>
    <source>
        <strain evidence="5">MF-IS2</strain>
    </source>
</reference>
<dbReference type="SUPFAM" id="SSF51556">
    <property type="entry name" value="Metallo-dependent hydrolases"/>
    <property type="match status" value="1"/>
</dbReference>
<dbReference type="InterPro" id="IPR050891">
    <property type="entry name" value="TatD-type_Hydrolase"/>
</dbReference>
<keyword evidence="4" id="KW-0378">Hydrolase</keyword>